<dbReference type="EC" id="5.2.1.8" evidence="7"/>
<comment type="domain">
    <text evidence="7">The PPIase activity resides only in the second parvulin domain. The N-terminal region and the C-terminal tail are necessary and sufficient for the chaperone activity of SurA. The PPIase activity is dispensable for SurA to function as a chaperone. The N-terminal region and the C-terminal tail are also required for porin recognition.</text>
</comment>
<evidence type="ECO:0000259" key="8">
    <source>
        <dbReference type="PROSITE" id="PS50198"/>
    </source>
</evidence>
<dbReference type="Pfam" id="PF09312">
    <property type="entry name" value="SurA_N"/>
    <property type="match status" value="1"/>
</dbReference>
<dbReference type="PROSITE" id="PS50198">
    <property type="entry name" value="PPIC_PPIASE_2"/>
    <property type="match status" value="2"/>
</dbReference>
<evidence type="ECO:0000256" key="4">
    <source>
        <dbReference type="ARBA" id="ARBA00023110"/>
    </source>
</evidence>
<evidence type="ECO:0000256" key="6">
    <source>
        <dbReference type="ARBA" id="ARBA00023235"/>
    </source>
</evidence>
<dbReference type="PANTHER" id="PTHR47637:SF1">
    <property type="entry name" value="CHAPERONE SURA"/>
    <property type="match status" value="1"/>
</dbReference>
<dbReference type="InterPro" id="IPR046357">
    <property type="entry name" value="PPIase_dom_sf"/>
</dbReference>
<keyword evidence="5 7" id="KW-0143">Chaperone</keyword>
<keyword evidence="3 7" id="KW-0574">Periplasm</keyword>
<evidence type="ECO:0000256" key="2">
    <source>
        <dbReference type="ARBA" id="ARBA00022737"/>
    </source>
</evidence>
<dbReference type="InterPro" id="IPR027304">
    <property type="entry name" value="Trigger_fact/SurA_dom_sf"/>
</dbReference>
<keyword evidence="4 7" id="KW-0697">Rotamase</keyword>
<feature type="domain" description="PpiC" evidence="8">
    <location>
        <begin position="179"/>
        <end position="280"/>
    </location>
</feature>
<evidence type="ECO:0000256" key="1">
    <source>
        <dbReference type="ARBA" id="ARBA00022729"/>
    </source>
</evidence>
<comment type="catalytic activity">
    <reaction evidence="7">
        <text>[protein]-peptidylproline (omega=180) = [protein]-peptidylproline (omega=0)</text>
        <dbReference type="Rhea" id="RHEA:16237"/>
        <dbReference type="Rhea" id="RHEA-COMP:10747"/>
        <dbReference type="Rhea" id="RHEA-COMP:10748"/>
        <dbReference type="ChEBI" id="CHEBI:83833"/>
        <dbReference type="ChEBI" id="CHEBI:83834"/>
        <dbReference type="EC" id="5.2.1.8"/>
    </reaction>
</comment>
<evidence type="ECO:0000256" key="5">
    <source>
        <dbReference type="ARBA" id="ARBA00023186"/>
    </source>
</evidence>
<comment type="subcellular location">
    <subcellularLocation>
        <location evidence="7">Periplasm</location>
    </subcellularLocation>
    <text evidence="7">Is capable of associating with the outer membrane.</text>
</comment>
<keyword evidence="10" id="KW-1185">Reference proteome</keyword>
<dbReference type="SUPFAM" id="SSF109998">
    <property type="entry name" value="Triger factor/SurA peptide-binding domain-like"/>
    <property type="match status" value="1"/>
</dbReference>
<evidence type="ECO:0000313" key="10">
    <source>
        <dbReference type="Proteomes" id="UP000288953"/>
    </source>
</evidence>
<dbReference type="Pfam" id="PF13616">
    <property type="entry name" value="Rotamase_3"/>
    <property type="match status" value="1"/>
</dbReference>
<proteinExistence type="inferred from homology"/>
<comment type="function">
    <text evidence="7">Chaperone involved in the correct folding and assembly of outer membrane proteins. Recognizes specific patterns of aromatic residues and the orientation of their side chains, which are found more frequently in integral outer membrane proteins. May act in both early periplasmic and late outer membrane-associated steps of protein maturation.</text>
</comment>
<dbReference type="InterPro" id="IPR023034">
    <property type="entry name" value="PPIase_SurA"/>
</dbReference>
<dbReference type="Gene3D" id="1.10.4030.10">
    <property type="entry name" value="Porin chaperone SurA, peptide-binding domain"/>
    <property type="match status" value="1"/>
</dbReference>
<dbReference type="Proteomes" id="UP000288953">
    <property type="component" value="Chromosome"/>
</dbReference>
<accession>A0ABX5R772</accession>
<reference evidence="9 10" key="1">
    <citation type="journal article" date="2018" name="Genome Biol. Evol.">
        <title>Partnering With a Pest: Genomes of Hemlock Woolly Adelgid Symbionts Reveal Atypical Nutritional Provisioning Patterns in Dual-Obligate Bacteria.</title>
        <authorList>
            <person name="Weglarz K.M."/>
            <person name="Havill N.P."/>
            <person name="Burke G.R."/>
            <person name="von Dohlen C.D."/>
        </authorList>
    </citation>
    <scope>NUCLEOTIDE SEQUENCE [LARGE SCALE GENOMIC DNA]</scope>
    <source>
        <strain evidence="9 10">HWA_ENA</strain>
    </source>
</reference>
<dbReference type="InterPro" id="IPR050280">
    <property type="entry name" value="OMP_Chaperone_SurA"/>
</dbReference>
<dbReference type="Gene3D" id="3.10.50.40">
    <property type="match status" value="2"/>
</dbReference>
<feature type="chain" id="PRO_5044919116" description="Chaperone SurA" evidence="7">
    <location>
        <begin position="29"/>
        <end position="441"/>
    </location>
</feature>
<dbReference type="SUPFAM" id="SSF54534">
    <property type="entry name" value="FKBP-like"/>
    <property type="match status" value="2"/>
</dbReference>
<organism evidence="9 10">
    <name type="scientific">Candidatus Pseudomonas adelgestsugas</name>
    <dbReference type="NCBI Taxonomy" id="1302376"/>
    <lineage>
        <taxon>Bacteria</taxon>
        <taxon>Pseudomonadati</taxon>
        <taxon>Pseudomonadota</taxon>
        <taxon>Gammaproteobacteria</taxon>
        <taxon>Pseudomonadales</taxon>
        <taxon>Pseudomonadaceae</taxon>
        <taxon>Pseudomonas</taxon>
    </lineage>
</organism>
<dbReference type="InterPro" id="IPR000297">
    <property type="entry name" value="PPIase_PpiC"/>
</dbReference>
<feature type="domain" description="PpiC" evidence="8">
    <location>
        <begin position="289"/>
        <end position="388"/>
    </location>
</feature>
<keyword evidence="6 7" id="KW-0413">Isomerase</keyword>
<evidence type="ECO:0000256" key="7">
    <source>
        <dbReference type="HAMAP-Rule" id="MF_01183"/>
    </source>
</evidence>
<sequence precursor="true">MNVKIKLSNCLQLLALGALLIETASTHATVRQLDKIVAIVDNDVIMQSQLDYRVKEVQHTIAKRSGNVLPTTVLIPQILEHLIIENLQLQIGERSGIHISNEELNQTLNTVAQHNNMSIDQFKATLTHDGLSYKNTLDKIKNEMIINRVRQYKVAKYIHVSEQEVQNFLTSDFVKMQLSEELHLANILIPITNSTNAEQFNAAVTKAQAVYAHLKAGADFAQTAVAVSNSDSALSGGDIGWRKAVQLPPPLDRKLSTMKVGEITQPARMPGGFIILKLLEKRNNEALLKNEVHVRHILIKPNNIRTEQHAKELATKIYNRIKNGEDFAFLAKTFSEDPSSSLDGGDLHWIDLKALVLEFQDVILKIPQGVLSKPFRTQYGWHIMEVLDHRTTDNTIKALEQQAMNILRNRKYDIELQNWLHQIRDESYVENKLLNNYQAAQ</sequence>
<keyword evidence="2 7" id="KW-0677">Repeat</keyword>
<dbReference type="GO" id="GO:0003755">
    <property type="term" value="F:peptidyl-prolyl cis-trans isomerase activity"/>
    <property type="evidence" value="ECO:0007669"/>
    <property type="project" value="UniProtKB-EC"/>
</dbReference>
<dbReference type="EMBL" id="CP026512">
    <property type="protein sequence ID" value="QAX81489.1"/>
    <property type="molecule type" value="Genomic_DNA"/>
</dbReference>
<evidence type="ECO:0000313" key="9">
    <source>
        <dbReference type="EMBL" id="QAX81489.1"/>
    </source>
</evidence>
<gene>
    <name evidence="7 9" type="primary">surA</name>
    <name evidence="9" type="ORF">C3B55_00119</name>
</gene>
<name>A0ABX5R772_9PSED</name>
<dbReference type="HAMAP" id="MF_01183">
    <property type="entry name" value="Chaperone_SurA"/>
    <property type="match status" value="1"/>
</dbReference>
<dbReference type="InterPro" id="IPR015391">
    <property type="entry name" value="SurA_N"/>
</dbReference>
<keyword evidence="1 7" id="KW-0732">Signal</keyword>
<feature type="signal peptide" evidence="7">
    <location>
        <begin position="1"/>
        <end position="28"/>
    </location>
</feature>
<dbReference type="PANTHER" id="PTHR47637">
    <property type="entry name" value="CHAPERONE SURA"/>
    <property type="match status" value="1"/>
</dbReference>
<evidence type="ECO:0000256" key="3">
    <source>
        <dbReference type="ARBA" id="ARBA00022764"/>
    </source>
</evidence>
<protein>
    <recommendedName>
        <fullName evidence="7">Chaperone SurA</fullName>
    </recommendedName>
    <alternativeName>
        <fullName evidence="7">Peptidyl-prolyl cis-trans isomerase SurA</fullName>
        <shortName evidence="7">PPIase SurA</shortName>
        <ecNumber evidence="7">5.2.1.8</ecNumber>
    </alternativeName>
    <alternativeName>
        <fullName evidence="7">Rotamase SurA</fullName>
    </alternativeName>
</protein>